<comment type="subcellular location">
    <subcellularLocation>
        <location evidence="1">Membrane</location>
        <topology evidence="1">Single-pass membrane protein</topology>
    </subcellularLocation>
</comment>
<geneLocation type="plasmid" evidence="7 8">
    <name>unnamed1</name>
</geneLocation>
<dbReference type="Proteomes" id="UP001225788">
    <property type="component" value="Plasmid unnamed1"/>
</dbReference>
<evidence type="ECO:0000313" key="7">
    <source>
        <dbReference type="EMBL" id="WLS05873.1"/>
    </source>
</evidence>
<dbReference type="Pfam" id="PF07886">
    <property type="entry name" value="BA14K"/>
    <property type="match status" value="2"/>
</dbReference>
<evidence type="ECO:0000256" key="2">
    <source>
        <dbReference type="ARBA" id="ARBA00010270"/>
    </source>
</evidence>
<comment type="similarity">
    <text evidence="2">Belongs to the BA14k family.</text>
</comment>
<keyword evidence="5" id="KW-0430">Lectin</keyword>
<dbReference type="EMBL" id="CP132315">
    <property type="protein sequence ID" value="WLS05873.1"/>
    <property type="molecule type" value="Genomic_DNA"/>
</dbReference>
<evidence type="ECO:0000256" key="5">
    <source>
        <dbReference type="ARBA" id="ARBA00022734"/>
    </source>
</evidence>
<proteinExistence type="inferred from homology"/>
<gene>
    <name evidence="7" type="ORF">Q9315_18570</name>
</gene>
<comment type="function">
    <text evidence="6">Has immunoglobulin-binding and hemagglutination properties, and can bind to mannose. Essential for virulence. May be involved in LPS biosynthesis or polysaccharide transport.</text>
</comment>
<sequence length="223" mass="23998">MKTMAAIIAGVLLSVVTFAAGAFGALLYLSAPEPTSVATTAGVSDLWTANPTVVARNNQQLERVDGRAMPVVSHTGPESAGPDTETAKVVASDIADDVLTGSIAAGEDQHGAALPREHVEWCMARYSSYRAEDGTYQPYNGKRRHCISPYMTVESNVSEPEAGAAEEVLLSAHRALGNRGLNGEQVTADLDDHISRCSKRYRSYRPEDNTYQPFDGGPRRQCR</sequence>
<accession>A0ABY9KBI9</accession>
<evidence type="ECO:0000256" key="1">
    <source>
        <dbReference type="ARBA" id="ARBA00004167"/>
    </source>
</evidence>
<dbReference type="RefSeq" id="WP_306162268.1">
    <property type="nucleotide sequence ID" value="NZ_CP132315.1"/>
</dbReference>
<evidence type="ECO:0000256" key="4">
    <source>
        <dbReference type="ARBA" id="ARBA00022475"/>
    </source>
</evidence>
<keyword evidence="7" id="KW-0614">Plasmid</keyword>
<name>A0ABY9KBI9_9HYPH</name>
<evidence type="ECO:0000313" key="8">
    <source>
        <dbReference type="Proteomes" id="UP001225788"/>
    </source>
</evidence>
<keyword evidence="4" id="KW-0472">Membrane</keyword>
<evidence type="ECO:0000256" key="6">
    <source>
        <dbReference type="ARBA" id="ARBA00025321"/>
    </source>
</evidence>
<keyword evidence="8" id="KW-1185">Reference proteome</keyword>
<dbReference type="InterPro" id="IPR012413">
    <property type="entry name" value="BA14K"/>
</dbReference>
<reference evidence="7 8" key="1">
    <citation type="submission" date="2023-08" db="EMBL/GenBank/DDBJ databases">
        <title>Pathogen: clinical or host-associated sample.</title>
        <authorList>
            <person name="Hergert J."/>
            <person name="Casey R."/>
            <person name="Wagner J."/>
            <person name="Young E.L."/>
            <person name="Oakeson K.F."/>
        </authorList>
    </citation>
    <scope>NUCLEOTIDE SEQUENCE [LARGE SCALE GENOMIC DNA]</scope>
    <source>
        <strain evidence="7 8">UPHL-collab-2</strain>
        <plasmid evidence="7 8">unnamed1</plasmid>
    </source>
</reference>
<evidence type="ECO:0000256" key="3">
    <source>
        <dbReference type="ARBA" id="ARBA00020552"/>
    </source>
</evidence>
<organism evidence="7 8">
    <name type="scientific">Shinella oryzae</name>
    <dbReference type="NCBI Taxonomy" id="2871820"/>
    <lineage>
        <taxon>Bacteria</taxon>
        <taxon>Pseudomonadati</taxon>
        <taxon>Pseudomonadota</taxon>
        <taxon>Alphaproteobacteria</taxon>
        <taxon>Hyphomicrobiales</taxon>
        <taxon>Rhizobiaceae</taxon>
        <taxon>Shinella</taxon>
    </lineage>
</organism>
<keyword evidence="4" id="KW-1003">Cell membrane</keyword>
<protein>
    <recommendedName>
        <fullName evidence="3">Lectin-like protein BA14k</fullName>
    </recommendedName>
</protein>